<accession>U2QJW8</accession>
<dbReference type="AlphaFoldDB" id="U2QJW8"/>
<keyword evidence="3" id="KW-1185">Reference proteome</keyword>
<organism evidence="2 3">
    <name type="scientific">Propionibacterium acidifaciens F0233</name>
    <dbReference type="NCBI Taxonomy" id="553198"/>
    <lineage>
        <taxon>Bacteria</taxon>
        <taxon>Bacillati</taxon>
        <taxon>Actinomycetota</taxon>
        <taxon>Actinomycetes</taxon>
        <taxon>Propionibacteriales</taxon>
        <taxon>Propionibacteriaceae</taxon>
        <taxon>Propionibacterium</taxon>
    </lineage>
</organism>
<reference evidence="2" key="1">
    <citation type="submission" date="2013-08" db="EMBL/GenBank/DDBJ databases">
        <authorList>
            <person name="Durkin A.S."/>
            <person name="Haft D.R."/>
            <person name="McCorrison J."/>
            <person name="Torralba M."/>
            <person name="Gillis M."/>
            <person name="Haft D.H."/>
            <person name="Methe B."/>
            <person name="Sutton G."/>
            <person name="Nelson K.E."/>
        </authorList>
    </citation>
    <scope>NUCLEOTIDE SEQUENCE [LARGE SCALE GENOMIC DNA]</scope>
    <source>
        <strain evidence="2">F0233</strain>
    </source>
</reference>
<dbReference type="Proteomes" id="UP000017052">
    <property type="component" value="Unassembled WGS sequence"/>
</dbReference>
<name>U2QJW8_9ACTN</name>
<sequence length="133" mass="14264">MAAPANASPAPRAEPPAAPARPQIEPPHTTGPDSIADENGTVIPTSRTRLEEGLRSAGLDTFSTRSPDTGCILPDGSKVRVMDATKHASQRASFTNVNNDLVSPFTGKPPNPPKEISNITKWVRERCHIELFD</sequence>
<feature type="region of interest" description="Disordered" evidence="1">
    <location>
        <begin position="1"/>
        <end position="73"/>
    </location>
</feature>
<gene>
    <name evidence="2" type="ORF">HMPREF0682_1634</name>
</gene>
<feature type="compositionally biased region" description="Low complexity" evidence="1">
    <location>
        <begin position="1"/>
        <end position="11"/>
    </location>
</feature>
<comment type="caution">
    <text evidence="2">The sequence shown here is derived from an EMBL/GenBank/DDBJ whole genome shotgun (WGS) entry which is preliminary data.</text>
</comment>
<evidence type="ECO:0000313" key="3">
    <source>
        <dbReference type="Proteomes" id="UP000017052"/>
    </source>
</evidence>
<protein>
    <submittedName>
        <fullName evidence="2">Uncharacterized protein</fullName>
    </submittedName>
</protein>
<evidence type="ECO:0000313" key="2">
    <source>
        <dbReference type="EMBL" id="ERK63200.1"/>
    </source>
</evidence>
<evidence type="ECO:0000256" key="1">
    <source>
        <dbReference type="SAM" id="MobiDB-lite"/>
    </source>
</evidence>
<proteinExistence type="predicted"/>
<dbReference type="EMBL" id="ACVN02000014">
    <property type="protein sequence ID" value="ERK63200.1"/>
    <property type="molecule type" value="Genomic_DNA"/>
</dbReference>